<name>A0AAV0BCL8_PHAPC</name>
<comment type="caution">
    <text evidence="4">The sequence shown here is derived from an EMBL/GenBank/DDBJ whole genome shotgun (WGS) entry which is preliminary data.</text>
</comment>
<proteinExistence type="inferred from homology"/>
<dbReference type="Gene3D" id="3.50.50.60">
    <property type="entry name" value="FAD/NAD(P)-binding domain"/>
    <property type="match status" value="1"/>
</dbReference>
<comment type="cofactor">
    <cofactor evidence="1">
        <name>FAD</name>
        <dbReference type="ChEBI" id="CHEBI:57692"/>
    </cofactor>
</comment>
<protein>
    <recommendedName>
        <fullName evidence="3">Glucose-methanol-choline oxidoreductase C-terminal domain-containing protein</fullName>
    </recommendedName>
</protein>
<evidence type="ECO:0000256" key="2">
    <source>
        <dbReference type="ARBA" id="ARBA00010790"/>
    </source>
</evidence>
<feature type="non-terminal residue" evidence="4">
    <location>
        <position position="1"/>
    </location>
</feature>
<comment type="similarity">
    <text evidence="2">Belongs to the GMC oxidoreductase family.</text>
</comment>
<keyword evidence="5" id="KW-1185">Reference proteome</keyword>
<dbReference type="GO" id="GO:0016614">
    <property type="term" value="F:oxidoreductase activity, acting on CH-OH group of donors"/>
    <property type="evidence" value="ECO:0007669"/>
    <property type="project" value="InterPro"/>
</dbReference>
<dbReference type="Pfam" id="PF05199">
    <property type="entry name" value="GMC_oxred_C"/>
    <property type="match status" value="1"/>
</dbReference>
<evidence type="ECO:0000313" key="5">
    <source>
        <dbReference type="Proteomes" id="UP001153365"/>
    </source>
</evidence>
<feature type="domain" description="Glucose-methanol-choline oxidoreductase C-terminal" evidence="3">
    <location>
        <begin position="1"/>
        <end position="53"/>
    </location>
</feature>
<reference evidence="4" key="1">
    <citation type="submission" date="2022-06" db="EMBL/GenBank/DDBJ databases">
        <authorList>
            <consortium name="SYNGENTA / RWTH Aachen University"/>
        </authorList>
    </citation>
    <scope>NUCLEOTIDE SEQUENCE</scope>
</reference>
<evidence type="ECO:0000256" key="1">
    <source>
        <dbReference type="ARBA" id="ARBA00001974"/>
    </source>
</evidence>
<dbReference type="Proteomes" id="UP001153365">
    <property type="component" value="Unassembled WGS sequence"/>
</dbReference>
<dbReference type="EMBL" id="CALTRL010005690">
    <property type="protein sequence ID" value="CAH7684895.1"/>
    <property type="molecule type" value="Genomic_DNA"/>
</dbReference>
<evidence type="ECO:0000313" key="4">
    <source>
        <dbReference type="EMBL" id="CAH7684895.1"/>
    </source>
</evidence>
<dbReference type="InterPro" id="IPR036188">
    <property type="entry name" value="FAD/NAD-bd_sf"/>
</dbReference>
<dbReference type="PANTHER" id="PTHR11552">
    <property type="entry name" value="GLUCOSE-METHANOL-CHOLINE GMC OXIDOREDUCTASE"/>
    <property type="match status" value="1"/>
</dbReference>
<accession>A0AAV0BCL8</accession>
<dbReference type="InterPro" id="IPR012132">
    <property type="entry name" value="GMC_OxRdtase"/>
</dbReference>
<dbReference type="PANTHER" id="PTHR11552:SF78">
    <property type="entry name" value="GLUCOSE-METHANOL-CHOLINE OXIDOREDUCTASE N-TERMINAL DOMAIN-CONTAINING PROTEIN"/>
    <property type="match status" value="1"/>
</dbReference>
<gene>
    <name evidence="4" type="ORF">PPACK8108_LOCUS19332</name>
</gene>
<organism evidence="4 5">
    <name type="scientific">Phakopsora pachyrhizi</name>
    <name type="common">Asian soybean rust disease fungus</name>
    <dbReference type="NCBI Taxonomy" id="170000"/>
    <lineage>
        <taxon>Eukaryota</taxon>
        <taxon>Fungi</taxon>
        <taxon>Dikarya</taxon>
        <taxon>Basidiomycota</taxon>
        <taxon>Pucciniomycotina</taxon>
        <taxon>Pucciniomycetes</taxon>
        <taxon>Pucciniales</taxon>
        <taxon>Phakopsoraceae</taxon>
        <taxon>Phakopsora</taxon>
    </lineage>
</organism>
<dbReference type="GO" id="GO:0050660">
    <property type="term" value="F:flavin adenine dinucleotide binding"/>
    <property type="evidence" value="ECO:0007669"/>
    <property type="project" value="InterPro"/>
</dbReference>
<feature type="non-terminal residue" evidence="4">
    <location>
        <position position="60"/>
    </location>
</feature>
<dbReference type="AlphaFoldDB" id="A0AAV0BCL8"/>
<sequence length="60" mass="6345">WHTLGSEKMAPCEEAGVVSKDLNIYGISGIKVIDLSIINNINGAKSNNMAIAICEKGAEI</sequence>
<evidence type="ECO:0000259" key="3">
    <source>
        <dbReference type="Pfam" id="PF05199"/>
    </source>
</evidence>
<dbReference type="InterPro" id="IPR007867">
    <property type="entry name" value="GMC_OxRtase_C"/>
</dbReference>